<dbReference type="Proteomes" id="UP001552594">
    <property type="component" value="Unassembled WGS sequence"/>
</dbReference>
<gene>
    <name evidence="1" type="ORF">AB0L16_29440</name>
</gene>
<reference evidence="1 2" key="1">
    <citation type="submission" date="2024-06" db="EMBL/GenBank/DDBJ databases">
        <title>The Natural Products Discovery Center: Release of the First 8490 Sequenced Strains for Exploring Actinobacteria Biosynthetic Diversity.</title>
        <authorList>
            <person name="Kalkreuter E."/>
            <person name="Kautsar S.A."/>
            <person name="Yang D."/>
            <person name="Bader C.D."/>
            <person name="Teijaro C.N."/>
            <person name="Fluegel L."/>
            <person name="Davis C.M."/>
            <person name="Simpson J.R."/>
            <person name="Lauterbach L."/>
            <person name="Steele A.D."/>
            <person name="Gui C."/>
            <person name="Meng S."/>
            <person name="Li G."/>
            <person name="Viehrig K."/>
            <person name="Ye F."/>
            <person name="Su P."/>
            <person name="Kiefer A.F."/>
            <person name="Nichols A."/>
            <person name="Cepeda A.J."/>
            <person name="Yan W."/>
            <person name="Fan B."/>
            <person name="Jiang Y."/>
            <person name="Adhikari A."/>
            <person name="Zheng C.-J."/>
            <person name="Schuster L."/>
            <person name="Cowan T.M."/>
            <person name="Smanski M.J."/>
            <person name="Chevrette M.G."/>
            <person name="De Carvalho L.P.S."/>
            <person name="Shen B."/>
        </authorList>
    </citation>
    <scope>NUCLEOTIDE SEQUENCE [LARGE SCALE GENOMIC DNA]</scope>
    <source>
        <strain evidence="1 2">NPDC052347</strain>
    </source>
</reference>
<name>A0ABV3K5T0_STRON</name>
<dbReference type="InterPro" id="IPR036890">
    <property type="entry name" value="HATPase_C_sf"/>
</dbReference>
<protein>
    <submittedName>
        <fullName evidence="1">ATP-binding protein</fullName>
    </submittedName>
</protein>
<keyword evidence="1" id="KW-0547">Nucleotide-binding</keyword>
<organism evidence="1 2">
    <name type="scientific">Streptomyces orinoci</name>
    <name type="common">Streptoverticillium orinoci</name>
    <dbReference type="NCBI Taxonomy" id="67339"/>
    <lineage>
        <taxon>Bacteria</taxon>
        <taxon>Bacillati</taxon>
        <taxon>Actinomycetota</taxon>
        <taxon>Actinomycetes</taxon>
        <taxon>Kitasatosporales</taxon>
        <taxon>Streptomycetaceae</taxon>
        <taxon>Streptomyces</taxon>
    </lineage>
</organism>
<keyword evidence="2" id="KW-1185">Reference proteome</keyword>
<accession>A0ABV3K5T0</accession>
<evidence type="ECO:0000313" key="2">
    <source>
        <dbReference type="Proteomes" id="UP001552594"/>
    </source>
</evidence>
<dbReference type="GO" id="GO:0005524">
    <property type="term" value="F:ATP binding"/>
    <property type="evidence" value="ECO:0007669"/>
    <property type="project" value="UniProtKB-KW"/>
</dbReference>
<dbReference type="Gene3D" id="3.30.565.10">
    <property type="entry name" value="Histidine kinase-like ATPase, C-terminal domain"/>
    <property type="match status" value="1"/>
</dbReference>
<keyword evidence="1" id="KW-0067">ATP-binding</keyword>
<sequence>MNNSPCPPNSSHALKPTPASLNYSFGLPASTYCLATTRELVRKLLEAHGLAEMGDLGVLAASELLATACAFTPGRDAHLSMRWRYGTLRLTVFDEHPAHGAQAAAVCREQRRKALWVVEALVDNCGGICGVEEARAPLNGGKMWAVFPREAARNYARM</sequence>
<dbReference type="RefSeq" id="WP_153068777.1">
    <property type="nucleotide sequence ID" value="NZ_JBFAUK010000033.1"/>
</dbReference>
<comment type="caution">
    <text evidence="1">The sequence shown here is derived from an EMBL/GenBank/DDBJ whole genome shotgun (WGS) entry which is preliminary data.</text>
</comment>
<evidence type="ECO:0000313" key="1">
    <source>
        <dbReference type="EMBL" id="MEV5510502.1"/>
    </source>
</evidence>
<proteinExistence type="predicted"/>
<dbReference type="EMBL" id="JBFAUK010000033">
    <property type="protein sequence ID" value="MEV5510502.1"/>
    <property type="molecule type" value="Genomic_DNA"/>
</dbReference>